<accession>A0A412ZBA2</accession>
<protein>
    <submittedName>
        <fullName evidence="1">Uncharacterized protein</fullName>
    </submittedName>
</protein>
<sequence>MKREDGRKLFRAFLGNSRETAGEQRAMMEQMAVPSRERSLYSMVEHLLSLDETAWYLYAWSRDPLEGRFSREQKLAYGFRAAECGRNEAQLILGKTDVWDIAAGMGLKVLTPQVPGGGGHVIFAQYQEPDSITIFMDGAERAQKLIREEKLEGLLGNRAVEDVLLAHELFHVTEYRKKDFIFTQTEKVELWKKPFSNRSRILCLGEIAGMEFARCLTGITFTPYVLDVLMMYGYDKEAATALYEEIAAFAGNGEGKEG</sequence>
<dbReference type="Proteomes" id="UP000284543">
    <property type="component" value="Unassembled WGS sequence"/>
</dbReference>
<name>A0A412ZBA2_9FIRM</name>
<evidence type="ECO:0000313" key="1">
    <source>
        <dbReference type="EMBL" id="RGV77385.1"/>
    </source>
</evidence>
<evidence type="ECO:0000313" key="2">
    <source>
        <dbReference type="Proteomes" id="UP000284543"/>
    </source>
</evidence>
<comment type="caution">
    <text evidence="1">The sequence shown here is derived from an EMBL/GenBank/DDBJ whole genome shotgun (WGS) entry which is preliminary data.</text>
</comment>
<reference evidence="1 2" key="1">
    <citation type="submission" date="2018-08" db="EMBL/GenBank/DDBJ databases">
        <title>A genome reference for cultivated species of the human gut microbiota.</title>
        <authorList>
            <person name="Zou Y."/>
            <person name="Xue W."/>
            <person name="Luo G."/>
        </authorList>
    </citation>
    <scope>NUCLEOTIDE SEQUENCE [LARGE SCALE GENOMIC DNA]</scope>
    <source>
        <strain evidence="1 2">AF14-18</strain>
    </source>
</reference>
<dbReference type="EMBL" id="QRZM01000002">
    <property type="protein sequence ID" value="RGV77385.1"/>
    <property type="molecule type" value="Genomic_DNA"/>
</dbReference>
<dbReference type="KEGG" id="cbol:CGC65_17820"/>
<gene>
    <name evidence="1" type="ORF">DWW02_06835</name>
</gene>
<dbReference type="RefSeq" id="WP_002564734.1">
    <property type="nucleotide sequence ID" value="NZ_CABKUK010000001.1"/>
</dbReference>
<dbReference type="AlphaFoldDB" id="A0A412ZBA2"/>
<proteinExistence type="predicted"/>
<organism evidence="1 2">
    <name type="scientific">Enterocloster bolteae</name>
    <dbReference type="NCBI Taxonomy" id="208479"/>
    <lineage>
        <taxon>Bacteria</taxon>
        <taxon>Bacillati</taxon>
        <taxon>Bacillota</taxon>
        <taxon>Clostridia</taxon>
        <taxon>Lachnospirales</taxon>
        <taxon>Lachnospiraceae</taxon>
        <taxon>Enterocloster</taxon>
    </lineage>
</organism>